<protein>
    <submittedName>
        <fullName evidence="15">TonB-dependent receptor</fullName>
    </submittedName>
</protein>
<dbReference type="EMBL" id="AP018818">
    <property type="protein sequence ID" value="BBF72000.1"/>
    <property type="molecule type" value="Genomic_DNA"/>
</dbReference>
<dbReference type="PROSITE" id="PS52016">
    <property type="entry name" value="TONB_DEPENDENT_REC_3"/>
    <property type="match status" value="1"/>
</dbReference>
<gene>
    <name evidence="15" type="primary">fyuA_4</name>
    <name evidence="15" type="ORF">SBA_ch2_5330</name>
</gene>
<sequence length="635" mass="68536">MIRGVSSKIVGAGLEPPIATYVDGVYIGSPFSTTFSFNNVERIEILKGPQGTLFGRNATGGLIQIVTRDPKQEPGGTMKLSYGNFDTVEGSFYVTGGLTDNLAIDLSGRLSTQGKGWGTNLANGRDVNKLYHDAGIRSKLLFTPTDDLEIRITGDYNDTHNSRFGAQRPPRGFVPPAPYGPAFNGGDWDIASDQQPDFTAKGGGISSRLDYNLGNVGLAAITAYRKSRYHGVFDSDYTAFPGRYAETIGRDEQFSQELQLQSSDGHGFNWTLGAFYYWAEGRFDPIGTITYGTPATPGGVRPATGRFVQAAQGTESIALYGQASAELMPRLNATVGLRYTHEKRDLEADAFTVTPSGITVVTTPEFTSSTKFQKLTWRLALDYHLSARTMAYLSYNRGFKSGGYNTLVVTLPPFAPETLDAYEIGVKSSIESWLTLNGAAFYYDYKNIQVGRSINGLTGTYNAPGTEIYGADVELRAQPTRALSLTLGYSYVHGRYLDFSGAQVATPLPGGGYSVGTGNVEGNHTILSPEHSVTLGASYNHELGAGILKLDANYSYTSRYYHEPDNVLSQPSYSMLGGTIAYETKAGLTFSLWGKNLTNEAVEVVGGVQTFGTLGLARSAYGEPRTYGVTVSAAF</sequence>
<evidence type="ECO:0000256" key="3">
    <source>
        <dbReference type="ARBA" id="ARBA00022452"/>
    </source>
</evidence>
<evidence type="ECO:0000256" key="1">
    <source>
        <dbReference type="ARBA" id="ARBA00004571"/>
    </source>
</evidence>
<comment type="similarity">
    <text evidence="11 12">Belongs to the TonB-dependent receptor family.</text>
</comment>
<keyword evidence="4" id="KW-0410">Iron transport</keyword>
<reference evidence="15" key="1">
    <citation type="submission" date="2018-07" db="EMBL/GenBank/DDBJ databases">
        <title>Complete genome sequence of Sphingomonas bisphenolicum strain AO1, a bisphenol A degradative bacterium isolated from Japanese farm field.</title>
        <authorList>
            <person name="Murakami M."/>
            <person name="Koh M."/>
            <person name="Koba S."/>
            <person name="Matsumura Y."/>
        </authorList>
    </citation>
    <scope>NUCLEOTIDE SEQUENCE</scope>
    <source>
        <strain evidence="15">AO1</strain>
    </source>
</reference>
<evidence type="ECO:0000256" key="4">
    <source>
        <dbReference type="ARBA" id="ARBA00022496"/>
    </source>
</evidence>
<comment type="subcellular location">
    <subcellularLocation>
        <location evidence="1 11">Cell outer membrane</location>
        <topology evidence="1 11">Multi-pass membrane protein</topology>
    </subcellularLocation>
</comment>
<evidence type="ECO:0000256" key="8">
    <source>
        <dbReference type="ARBA" id="ARBA00023077"/>
    </source>
</evidence>
<dbReference type="InterPro" id="IPR036942">
    <property type="entry name" value="Beta-barrel_TonB_sf"/>
</dbReference>
<keyword evidence="6" id="KW-0408">Iron</keyword>
<evidence type="ECO:0000313" key="15">
    <source>
        <dbReference type="EMBL" id="BBF72000.1"/>
    </source>
</evidence>
<evidence type="ECO:0000256" key="12">
    <source>
        <dbReference type="RuleBase" id="RU003357"/>
    </source>
</evidence>
<organism evidence="15 16">
    <name type="scientific">Sphingomonas bisphenolicum</name>
    <dbReference type="NCBI Taxonomy" id="296544"/>
    <lineage>
        <taxon>Bacteria</taxon>
        <taxon>Pseudomonadati</taxon>
        <taxon>Pseudomonadota</taxon>
        <taxon>Alphaproteobacteria</taxon>
        <taxon>Sphingomonadales</taxon>
        <taxon>Sphingomonadaceae</taxon>
        <taxon>Sphingomonas</taxon>
    </lineage>
</organism>
<keyword evidence="8 12" id="KW-0798">TonB box</keyword>
<name>A0ABN5WJQ1_9SPHN</name>
<keyword evidence="5 11" id="KW-0812">Transmembrane</keyword>
<dbReference type="InterPro" id="IPR012910">
    <property type="entry name" value="Plug_dom"/>
</dbReference>
<evidence type="ECO:0000256" key="10">
    <source>
        <dbReference type="ARBA" id="ARBA00023237"/>
    </source>
</evidence>
<dbReference type="Proteomes" id="UP001059971">
    <property type="component" value="Chromosome 2"/>
</dbReference>
<feature type="domain" description="TonB-dependent receptor plug" evidence="14">
    <location>
        <begin position="2"/>
        <end position="61"/>
    </location>
</feature>
<dbReference type="PANTHER" id="PTHR32552:SF81">
    <property type="entry name" value="TONB-DEPENDENT OUTER MEMBRANE RECEPTOR"/>
    <property type="match status" value="1"/>
</dbReference>
<evidence type="ECO:0000259" key="13">
    <source>
        <dbReference type="Pfam" id="PF00593"/>
    </source>
</evidence>
<feature type="domain" description="TonB-dependent receptor-like beta-barrel" evidence="13">
    <location>
        <begin position="154"/>
        <end position="597"/>
    </location>
</feature>
<keyword evidence="15" id="KW-0675">Receptor</keyword>
<dbReference type="SUPFAM" id="SSF56935">
    <property type="entry name" value="Porins"/>
    <property type="match status" value="1"/>
</dbReference>
<keyword evidence="9 11" id="KW-0472">Membrane</keyword>
<dbReference type="Pfam" id="PF07715">
    <property type="entry name" value="Plug"/>
    <property type="match status" value="1"/>
</dbReference>
<evidence type="ECO:0000256" key="7">
    <source>
        <dbReference type="ARBA" id="ARBA00023065"/>
    </source>
</evidence>
<evidence type="ECO:0000313" key="16">
    <source>
        <dbReference type="Proteomes" id="UP001059971"/>
    </source>
</evidence>
<dbReference type="PANTHER" id="PTHR32552">
    <property type="entry name" value="FERRICHROME IRON RECEPTOR-RELATED"/>
    <property type="match status" value="1"/>
</dbReference>
<keyword evidence="2 11" id="KW-0813">Transport</keyword>
<evidence type="ECO:0000259" key="14">
    <source>
        <dbReference type="Pfam" id="PF07715"/>
    </source>
</evidence>
<accession>A0ABN5WJQ1</accession>
<keyword evidence="7" id="KW-0406">Ion transport</keyword>
<proteinExistence type="inferred from homology"/>
<dbReference type="InterPro" id="IPR000531">
    <property type="entry name" value="Beta-barrel_TonB"/>
</dbReference>
<dbReference type="Pfam" id="PF00593">
    <property type="entry name" value="TonB_dep_Rec_b-barrel"/>
    <property type="match status" value="1"/>
</dbReference>
<keyword evidence="3 11" id="KW-1134">Transmembrane beta strand</keyword>
<dbReference type="CDD" id="cd01347">
    <property type="entry name" value="ligand_gated_channel"/>
    <property type="match status" value="1"/>
</dbReference>
<evidence type="ECO:0000256" key="5">
    <source>
        <dbReference type="ARBA" id="ARBA00022692"/>
    </source>
</evidence>
<evidence type="ECO:0000256" key="9">
    <source>
        <dbReference type="ARBA" id="ARBA00023136"/>
    </source>
</evidence>
<keyword evidence="16" id="KW-1185">Reference proteome</keyword>
<keyword evidence="10 11" id="KW-0998">Cell outer membrane</keyword>
<dbReference type="Gene3D" id="2.40.170.20">
    <property type="entry name" value="TonB-dependent receptor, beta-barrel domain"/>
    <property type="match status" value="1"/>
</dbReference>
<evidence type="ECO:0000256" key="11">
    <source>
        <dbReference type="PROSITE-ProRule" id="PRU01360"/>
    </source>
</evidence>
<evidence type="ECO:0000256" key="2">
    <source>
        <dbReference type="ARBA" id="ARBA00022448"/>
    </source>
</evidence>
<evidence type="ECO:0000256" key="6">
    <source>
        <dbReference type="ARBA" id="ARBA00023004"/>
    </source>
</evidence>
<dbReference type="InterPro" id="IPR039426">
    <property type="entry name" value="TonB-dep_rcpt-like"/>
</dbReference>